<dbReference type="Proteomes" id="UP000488299">
    <property type="component" value="Unassembled WGS sequence"/>
</dbReference>
<name>A0A7J5U2S9_9BACT</name>
<feature type="transmembrane region" description="Helical" evidence="1">
    <location>
        <begin position="215"/>
        <end position="241"/>
    </location>
</feature>
<protein>
    <recommendedName>
        <fullName evidence="4">Glycerophosphoryl diester phosphodiesterase membrane domain-containing protein</fullName>
    </recommendedName>
</protein>
<gene>
    <name evidence="2" type="ORF">F5984_07170</name>
</gene>
<keyword evidence="1" id="KW-1133">Transmembrane helix</keyword>
<keyword evidence="1" id="KW-0472">Membrane</keyword>
<evidence type="ECO:0000313" key="2">
    <source>
        <dbReference type="EMBL" id="KAB7731991.1"/>
    </source>
</evidence>
<comment type="caution">
    <text evidence="2">The sequence shown here is derived from an EMBL/GenBank/DDBJ whole genome shotgun (WGS) entry which is preliminary data.</text>
</comment>
<feature type="transmembrane region" description="Helical" evidence="1">
    <location>
        <begin position="28"/>
        <end position="46"/>
    </location>
</feature>
<organism evidence="2 3">
    <name type="scientific">Rudanella paleaurantiibacter</name>
    <dbReference type="NCBI Taxonomy" id="2614655"/>
    <lineage>
        <taxon>Bacteria</taxon>
        <taxon>Pseudomonadati</taxon>
        <taxon>Bacteroidota</taxon>
        <taxon>Cytophagia</taxon>
        <taxon>Cytophagales</taxon>
        <taxon>Cytophagaceae</taxon>
        <taxon>Rudanella</taxon>
    </lineage>
</organism>
<feature type="transmembrane region" description="Helical" evidence="1">
    <location>
        <begin position="172"/>
        <end position="195"/>
    </location>
</feature>
<keyword evidence="1" id="KW-0812">Transmembrane</keyword>
<dbReference type="RefSeq" id="WP_152123567.1">
    <property type="nucleotide sequence ID" value="NZ_WELI01000002.1"/>
</dbReference>
<dbReference type="AlphaFoldDB" id="A0A7J5U2S9"/>
<evidence type="ECO:0000256" key="1">
    <source>
        <dbReference type="SAM" id="Phobius"/>
    </source>
</evidence>
<feature type="transmembrane region" description="Helical" evidence="1">
    <location>
        <begin position="107"/>
        <end position="124"/>
    </location>
</feature>
<keyword evidence="3" id="KW-1185">Reference proteome</keyword>
<reference evidence="2 3" key="1">
    <citation type="submission" date="2019-10" db="EMBL/GenBank/DDBJ databases">
        <title>Rudanella paleaurantiibacter sp. nov., isolated from sludge.</title>
        <authorList>
            <person name="Xu S.Q."/>
        </authorList>
    </citation>
    <scope>NUCLEOTIDE SEQUENCE [LARGE SCALE GENOMIC DNA]</scope>
    <source>
        <strain evidence="2 3">HX-22-17</strain>
    </source>
</reference>
<accession>A0A7J5U2S9</accession>
<dbReference type="EMBL" id="WELI01000002">
    <property type="protein sequence ID" value="KAB7731991.1"/>
    <property type="molecule type" value="Genomic_DNA"/>
</dbReference>
<feature type="transmembrane region" description="Helical" evidence="1">
    <location>
        <begin position="130"/>
        <end position="152"/>
    </location>
</feature>
<evidence type="ECO:0008006" key="4">
    <source>
        <dbReference type="Google" id="ProtNLM"/>
    </source>
</evidence>
<feature type="transmembrane region" description="Helical" evidence="1">
    <location>
        <begin position="66"/>
        <end position="86"/>
    </location>
</feature>
<proteinExistence type="predicted"/>
<evidence type="ECO:0000313" key="3">
    <source>
        <dbReference type="Proteomes" id="UP000488299"/>
    </source>
</evidence>
<sequence length="280" mass="30708">MMQLYQQRDFGAKINATFRYLVQHFRSLGLALLYIAGPVVLVAGIADGLSESSVRGSLFGIFNRASLLSFGAYLLAFWLVPMVTYGHMNVYGRGEAPVRVGAVWYEVRRGFGRAVVAIALYGLAYGLGSVFFFVPGVYFGVTLSLMLPIVFLENRGAVDALGRSMTLIQDNWWSTLGLLMVMGLVYVSLLSLIVVPTFLWEIVRSVFQLPSLPPLALAFLAALLVLALLLFSVVVVLAVGFQYLNLVEKREHIGLISRIDTIGTAAPETAPSPTDDEWYA</sequence>